<dbReference type="InParanoid" id="K1Q8K6"/>
<keyword evidence="2" id="KW-1133">Transmembrane helix</keyword>
<feature type="transmembrane region" description="Helical" evidence="2">
    <location>
        <begin position="113"/>
        <end position="135"/>
    </location>
</feature>
<feature type="region of interest" description="Disordered" evidence="1">
    <location>
        <begin position="1"/>
        <end position="29"/>
    </location>
</feature>
<dbReference type="HOGENOM" id="CLU_1166825_0_0_1"/>
<dbReference type="AlphaFoldDB" id="K1Q8K6"/>
<protein>
    <submittedName>
        <fullName evidence="3">Uncharacterized protein</fullName>
    </submittedName>
</protein>
<evidence type="ECO:0000313" key="3">
    <source>
        <dbReference type="EMBL" id="EKC33047.1"/>
    </source>
</evidence>
<name>K1Q8K6_MAGGI</name>
<proteinExistence type="predicted"/>
<keyword evidence="2" id="KW-0812">Transmembrane</keyword>
<dbReference type="EMBL" id="JH817406">
    <property type="protein sequence ID" value="EKC33047.1"/>
    <property type="molecule type" value="Genomic_DNA"/>
</dbReference>
<gene>
    <name evidence="3" type="ORF">CGI_10012457</name>
</gene>
<organism evidence="3">
    <name type="scientific">Magallana gigas</name>
    <name type="common">Pacific oyster</name>
    <name type="synonym">Crassostrea gigas</name>
    <dbReference type="NCBI Taxonomy" id="29159"/>
    <lineage>
        <taxon>Eukaryota</taxon>
        <taxon>Metazoa</taxon>
        <taxon>Spiralia</taxon>
        <taxon>Lophotrochozoa</taxon>
        <taxon>Mollusca</taxon>
        <taxon>Bivalvia</taxon>
        <taxon>Autobranchia</taxon>
        <taxon>Pteriomorphia</taxon>
        <taxon>Ostreida</taxon>
        <taxon>Ostreoidea</taxon>
        <taxon>Ostreidae</taxon>
        <taxon>Magallana</taxon>
    </lineage>
</organism>
<sequence>MELDTKKKKYRLSSSATPSPSEENKSFSNGFYHKNITGFEGEPSTTNGKGTPAFDNLAYASHDDDNVFKPKTDIYFDPSSLQRNQKGHQKGHLSRVESAREENVPDKKGEKGCLILLFVLTVLGLLAGVAVILYVQVFKAPVKLVGSVTLKDAWNEELRIPSSLIYNTTAANITSEMDSIMQNVQVVLRNKNNNFFTCNPGINNCFNIQINRNINLIHNSELYIINIGSIQSISINHT</sequence>
<evidence type="ECO:0000256" key="2">
    <source>
        <dbReference type="SAM" id="Phobius"/>
    </source>
</evidence>
<feature type="compositionally biased region" description="Polar residues" evidence="1">
    <location>
        <begin position="12"/>
        <end position="29"/>
    </location>
</feature>
<reference evidence="3" key="1">
    <citation type="journal article" date="2012" name="Nature">
        <title>The oyster genome reveals stress adaptation and complexity of shell formation.</title>
        <authorList>
            <person name="Zhang G."/>
            <person name="Fang X."/>
            <person name="Guo X."/>
            <person name="Li L."/>
            <person name="Luo R."/>
            <person name="Xu F."/>
            <person name="Yang P."/>
            <person name="Zhang L."/>
            <person name="Wang X."/>
            <person name="Qi H."/>
            <person name="Xiong Z."/>
            <person name="Que H."/>
            <person name="Xie Y."/>
            <person name="Holland P.W."/>
            <person name="Paps J."/>
            <person name="Zhu Y."/>
            <person name="Wu F."/>
            <person name="Chen Y."/>
            <person name="Wang J."/>
            <person name="Peng C."/>
            <person name="Meng J."/>
            <person name="Yang L."/>
            <person name="Liu J."/>
            <person name="Wen B."/>
            <person name="Zhang N."/>
            <person name="Huang Z."/>
            <person name="Zhu Q."/>
            <person name="Feng Y."/>
            <person name="Mount A."/>
            <person name="Hedgecock D."/>
            <person name="Xu Z."/>
            <person name="Liu Y."/>
            <person name="Domazet-Loso T."/>
            <person name="Du Y."/>
            <person name="Sun X."/>
            <person name="Zhang S."/>
            <person name="Liu B."/>
            <person name="Cheng P."/>
            <person name="Jiang X."/>
            <person name="Li J."/>
            <person name="Fan D."/>
            <person name="Wang W."/>
            <person name="Fu W."/>
            <person name="Wang T."/>
            <person name="Wang B."/>
            <person name="Zhang J."/>
            <person name="Peng Z."/>
            <person name="Li Y."/>
            <person name="Li N."/>
            <person name="Wang J."/>
            <person name="Chen M."/>
            <person name="He Y."/>
            <person name="Tan F."/>
            <person name="Song X."/>
            <person name="Zheng Q."/>
            <person name="Huang R."/>
            <person name="Yang H."/>
            <person name="Du X."/>
            <person name="Chen L."/>
            <person name="Yang M."/>
            <person name="Gaffney P.M."/>
            <person name="Wang S."/>
            <person name="Luo L."/>
            <person name="She Z."/>
            <person name="Ming Y."/>
            <person name="Huang W."/>
            <person name="Zhang S."/>
            <person name="Huang B."/>
            <person name="Zhang Y."/>
            <person name="Qu T."/>
            <person name="Ni P."/>
            <person name="Miao G."/>
            <person name="Wang J."/>
            <person name="Wang Q."/>
            <person name="Steinberg C.E."/>
            <person name="Wang H."/>
            <person name="Li N."/>
            <person name="Qian L."/>
            <person name="Zhang G."/>
            <person name="Li Y."/>
            <person name="Yang H."/>
            <person name="Liu X."/>
            <person name="Wang J."/>
            <person name="Yin Y."/>
            <person name="Wang J."/>
        </authorList>
    </citation>
    <scope>NUCLEOTIDE SEQUENCE [LARGE SCALE GENOMIC DNA]</scope>
    <source>
        <strain evidence="3">05x7-T-G4-1.051#20</strain>
    </source>
</reference>
<evidence type="ECO:0000256" key="1">
    <source>
        <dbReference type="SAM" id="MobiDB-lite"/>
    </source>
</evidence>
<feature type="compositionally biased region" description="Basic residues" evidence="1">
    <location>
        <begin position="1"/>
        <end position="11"/>
    </location>
</feature>
<feature type="region of interest" description="Disordered" evidence="1">
    <location>
        <begin position="79"/>
        <end position="104"/>
    </location>
</feature>
<accession>K1Q8K6</accession>
<keyword evidence="2" id="KW-0472">Membrane</keyword>
<feature type="compositionally biased region" description="Basic and acidic residues" evidence="1">
    <location>
        <begin position="94"/>
        <end position="104"/>
    </location>
</feature>